<reference evidence="3" key="1">
    <citation type="submission" date="2021-01" db="EMBL/GenBank/DDBJ databases">
        <authorList>
            <person name="Corre E."/>
            <person name="Pelletier E."/>
            <person name="Niang G."/>
            <person name="Scheremetjew M."/>
            <person name="Finn R."/>
            <person name="Kale V."/>
            <person name="Holt S."/>
            <person name="Cochrane G."/>
            <person name="Meng A."/>
            <person name="Brown T."/>
            <person name="Cohen L."/>
        </authorList>
    </citation>
    <scope>NUCLEOTIDE SEQUENCE</scope>
    <source>
        <strain evidence="3">CCMP3105</strain>
    </source>
</reference>
<protein>
    <submittedName>
        <fullName evidence="3">Uncharacterized protein</fullName>
    </submittedName>
</protein>
<evidence type="ECO:0000313" key="3">
    <source>
        <dbReference type="EMBL" id="CAE4571482.1"/>
    </source>
</evidence>
<feature type="transmembrane region" description="Helical" evidence="2">
    <location>
        <begin position="125"/>
        <end position="147"/>
    </location>
</feature>
<sequence length="714" mass="77049">MPVPTWQALEASRTYGSAFESVRMGQMLRVPFVLGTQESRLPPVAETGEFAVSGAAEASRGTFSASTSEPPSAEGSTDPWGLERSGEGLAELRPEVNHQVEKQRHVWLIREAARFYQTYDAFCRISLSAGTSSLAQFFAFFCLTYVLTENAAPVAAWAGMFVFNGISIMFMRIDLLLHGSQYLIGIILLVISPVLCGIVAFVCSRTKGNAGKWELLMPVALFLRGAWFIYYLWLFRVREVQNAAMLPMAFKAVLFIDPFAWARHSDTWFRQLRQAANWRRSLSSFGLGGSFRQAQASTLPSMQCMNSSTLRRPEEVAGNPAGTGDPLGANVSFRPRTFASSVDQSGDEDASAGGADIHGEKPGMVPWRYFFINTFFVALMWWSAAVVAMVNTVQDGASFVKITYGLAPGIVAPLPALAGVRVETSWHPQLTHPRGLACDPSGSVFATTGRVADGRRALLQASAVHVGSALSFEPAPECIELDRDRQQQVQDLAFHSCGERGSGCAALVLPRRGQYLVSCPLEDGRPVARANSSQPLRTVPLAREWLEDRGGVPLDGGASPAGLFEPEEMASIATVPCGPGSESGRCAIVGTTARRVVQLVSKGPAGNGLQWVPKRLMRKDHGEVPGPGAFALLGGRYLAALHRNSSQLRVTDLQEGGRTVGSWSLPKVHRGARGGKWSAICAGGDSLFALEDHESPSLWRFGLPSSLTGLTGVQ</sequence>
<feature type="compositionally biased region" description="Polar residues" evidence="1">
    <location>
        <begin position="61"/>
        <end position="70"/>
    </location>
</feature>
<keyword evidence="2" id="KW-0812">Transmembrane</keyword>
<dbReference type="AlphaFoldDB" id="A0A7S4Q558"/>
<gene>
    <name evidence="3" type="ORF">AMON00008_LOCUS11101</name>
</gene>
<accession>A0A7S4Q558</accession>
<feature type="transmembrane region" description="Helical" evidence="2">
    <location>
        <begin position="179"/>
        <end position="203"/>
    </location>
</feature>
<evidence type="ECO:0000256" key="2">
    <source>
        <dbReference type="SAM" id="Phobius"/>
    </source>
</evidence>
<dbReference type="EMBL" id="HBNR01016836">
    <property type="protein sequence ID" value="CAE4571482.1"/>
    <property type="molecule type" value="Transcribed_RNA"/>
</dbReference>
<feature type="transmembrane region" description="Helical" evidence="2">
    <location>
        <begin position="215"/>
        <end position="233"/>
    </location>
</feature>
<feature type="transmembrane region" description="Helical" evidence="2">
    <location>
        <begin position="154"/>
        <end position="173"/>
    </location>
</feature>
<keyword evidence="2" id="KW-1133">Transmembrane helix</keyword>
<feature type="region of interest" description="Disordered" evidence="1">
    <location>
        <begin position="61"/>
        <end position="81"/>
    </location>
</feature>
<name>A0A7S4Q558_9DINO</name>
<evidence type="ECO:0000256" key="1">
    <source>
        <dbReference type="SAM" id="MobiDB-lite"/>
    </source>
</evidence>
<keyword evidence="2" id="KW-0472">Membrane</keyword>
<proteinExistence type="predicted"/>
<organism evidence="3">
    <name type="scientific">Alexandrium monilatum</name>
    <dbReference type="NCBI Taxonomy" id="311494"/>
    <lineage>
        <taxon>Eukaryota</taxon>
        <taxon>Sar</taxon>
        <taxon>Alveolata</taxon>
        <taxon>Dinophyceae</taxon>
        <taxon>Gonyaulacales</taxon>
        <taxon>Pyrocystaceae</taxon>
        <taxon>Alexandrium</taxon>
    </lineage>
</organism>
<feature type="transmembrane region" description="Helical" evidence="2">
    <location>
        <begin position="370"/>
        <end position="390"/>
    </location>
</feature>